<dbReference type="InterPro" id="IPR011701">
    <property type="entry name" value="MFS"/>
</dbReference>
<dbReference type="GO" id="GO:0005886">
    <property type="term" value="C:plasma membrane"/>
    <property type="evidence" value="ECO:0007669"/>
    <property type="project" value="TreeGrafter"/>
</dbReference>
<evidence type="ECO:0000259" key="6">
    <source>
        <dbReference type="PROSITE" id="PS50850"/>
    </source>
</evidence>
<dbReference type="PANTHER" id="PTHR23508:SF10">
    <property type="entry name" value="CARBOXYLIC ACID TRANSPORTER PROTEIN HOMOLOG"/>
    <property type="match status" value="1"/>
</dbReference>
<feature type="transmembrane region" description="Helical" evidence="5">
    <location>
        <begin position="48"/>
        <end position="66"/>
    </location>
</feature>
<feature type="transmembrane region" description="Helical" evidence="5">
    <location>
        <begin position="72"/>
        <end position="92"/>
    </location>
</feature>
<evidence type="ECO:0000256" key="4">
    <source>
        <dbReference type="ARBA" id="ARBA00023136"/>
    </source>
</evidence>
<protein>
    <recommendedName>
        <fullName evidence="6">Major facilitator superfamily (MFS) profile domain-containing protein</fullName>
    </recommendedName>
</protein>
<comment type="caution">
    <text evidence="7">The sequence shown here is derived from an EMBL/GenBank/DDBJ whole genome shotgun (WGS) entry which is preliminary data.</text>
</comment>
<dbReference type="AlphaFoldDB" id="X1BYP5"/>
<evidence type="ECO:0000256" key="3">
    <source>
        <dbReference type="ARBA" id="ARBA00022989"/>
    </source>
</evidence>
<dbReference type="InterPro" id="IPR036259">
    <property type="entry name" value="MFS_trans_sf"/>
</dbReference>
<feature type="transmembrane region" description="Helical" evidence="5">
    <location>
        <begin position="234"/>
        <end position="251"/>
    </location>
</feature>
<dbReference type="EMBL" id="BART01011877">
    <property type="protein sequence ID" value="GAG89318.1"/>
    <property type="molecule type" value="Genomic_DNA"/>
</dbReference>
<proteinExistence type="predicted"/>
<sequence length="287" mass="32182">MDEFFISRGVPENEAYAIYGASMALLSLFFILGLAVRFIADRYGRRPALLINIIGMTLGAIITIISQDFLTFYIGAILGAVFLTADIQMLLMNEECPPEKRSQFVTSVMIMGLLGALLVIFMRYLFMSGANPNWRVLYFLTFIGGIIVTILAIFTLKESSIYLTMKARKAANPEKFPEKESFAKSMKSVFKLNNFRTIVMILIVSVLAVVGGMVARSYWEPFMSQNFTFNEVNIIYIIRYLISIPFGIMIGRINDKIGRKAGLYTTLICAPVFLILCLLTISLGNVI</sequence>
<keyword evidence="2 5" id="KW-0812">Transmembrane</keyword>
<keyword evidence="3 5" id="KW-1133">Transmembrane helix</keyword>
<evidence type="ECO:0000256" key="2">
    <source>
        <dbReference type="ARBA" id="ARBA00022692"/>
    </source>
</evidence>
<evidence type="ECO:0000256" key="1">
    <source>
        <dbReference type="ARBA" id="ARBA00004141"/>
    </source>
</evidence>
<accession>X1BYP5</accession>
<feature type="transmembrane region" description="Helical" evidence="5">
    <location>
        <begin position="16"/>
        <end position="36"/>
    </location>
</feature>
<gene>
    <name evidence="7" type="ORF">S01H4_25068</name>
</gene>
<dbReference type="Gene3D" id="1.20.1250.20">
    <property type="entry name" value="MFS general substrate transporter like domains"/>
    <property type="match status" value="2"/>
</dbReference>
<name>X1BYP5_9ZZZZ</name>
<comment type="subcellular location">
    <subcellularLocation>
        <location evidence="1">Membrane</location>
        <topology evidence="1">Multi-pass membrane protein</topology>
    </subcellularLocation>
</comment>
<feature type="transmembrane region" description="Helical" evidence="5">
    <location>
        <begin position="194"/>
        <end position="214"/>
    </location>
</feature>
<dbReference type="Pfam" id="PF07690">
    <property type="entry name" value="MFS_1"/>
    <property type="match status" value="1"/>
</dbReference>
<organism evidence="7">
    <name type="scientific">marine sediment metagenome</name>
    <dbReference type="NCBI Taxonomy" id="412755"/>
    <lineage>
        <taxon>unclassified sequences</taxon>
        <taxon>metagenomes</taxon>
        <taxon>ecological metagenomes</taxon>
    </lineage>
</organism>
<feature type="non-terminal residue" evidence="7">
    <location>
        <position position="287"/>
    </location>
</feature>
<feature type="transmembrane region" description="Helical" evidence="5">
    <location>
        <begin position="136"/>
        <end position="156"/>
    </location>
</feature>
<feature type="transmembrane region" description="Helical" evidence="5">
    <location>
        <begin position="104"/>
        <end position="124"/>
    </location>
</feature>
<evidence type="ECO:0000256" key="5">
    <source>
        <dbReference type="SAM" id="Phobius"/>
    </source>
</evidence>
<keyword evidence="4 5" id="KW-0472">Membrane</keyword>
<dbReference type="PROSITE" id="PS50850">
    <property type="entry name" value="MFS"/>
    <property type="match status" value="1"/>
</dbReference>
<reference evidence="7" key="1">
    <citation type="journal article" date="2014" name="Front. Microbiol.">
        <title>High frequency of phylogenetically diverse reductive dehalogenase-homologous genes in deep subseafloor sedimentary metagenomes.</title>
        <authorList>
            <person name="Kawai M."/>
            <person name="Futagami T."/>
            <person name="Toyoda A."/>
            <person name="Takaki Y."/>
            <person name="Nishi S."/>
            <person name="Hori S."/>
            <person name="Arai W."/>
            <person name="Tsubouchi T."/>
            <person name="Morono Y."/>
            <person name="Uchiyama I."/>
            <person name="Ito T."/>
            <person name="Fujiyama A."/>
            <person name="Inagaki F."/>
            <person name="Takami H."/>
        </authorList>
    </citation>
    <scope>NUCLEOTIDE SEQUENCE</scope>
    <source>
        <strain evidence="7">Expedition CK06-06</strain>
    </source>
</reference>
<dbReference type="PANTHER" id="PTHR23508">
    <property type="entry name" value="CARBOXYLIC ACID TRANSPORTER PROTEIN HOMOLOG"/>
    <property type="match status" value="1"/>
</dbReference>
<dbReference type="SUPFAM" id="SSF103473">
    <property type="entry name" value="MFS general substrate transporter"/>
    <property type="match status" value="1"/>
</dbReference>
<dbReference type="InterPro" id="IPR020846">
    <property type="entry name" value="MFS_dom"/>
</dbReference>
<feature type="transmembrane region" description="Helical" evidence="5">
    <location>
        <begin position="263"/>
        <end position="284"/>
    </location>
</feature>
<evidence type="ECO:0000313" key="7">
    <source>
        <dbReference type="EMBL" id="GAG89318.1"/>
    </source>
</evidence>
<dbReference type="GO" id="GO:0046943">
    <property type="term" value="F:carboxylic acid transmembrane transporter activity"/>
    <property type="evidence" value="ECO:0007669"/>
    <property type="project" value="TreeGrafter"/>
</dbReference>
<feature type="domain" description="Major facilitator superfamily (MFS) profile" evidence="6">
    <location>
        <begin position="1"/>
        <end position="287"/>
    </location>
</feature>